<feature type="DNA-binding region" description="H-T-H motif" evidence="2">
    <location>
        <begin position="30"/>
        <end position="49"/>
    </location>
</feature>
<organism evidence="4 5">
    <name type="scientific">Devosia pacifica</name>
    <dbReference type="NCBI Taxonomy" id="1335967"/>
    <lineage>
        <taxon>Bacteria</taxon>
        <taxon>Pseudomonadati</taxon>
        <taxon>Pseudomonadota</taxon>
        <taxon>Alphaproteobacteria</taxon>
        <taxon>Hyphomicrobiales</taxon>
        <taxon>Devosiaceae</taxon>
        <taxon>Devosia</taxon>
    </lineage>
</organism>
<dbReference type="InterPro" id="IPR009057">
    <property type="entry name" value="Homeodomain-like_sf"/>
</dbReference>
<dbReference type="Proteomes" id="UP000646579">
    <property type="component" value="Unassembled WGS sequence"/>
</dbReference>
<dbReference type="InterPro" id="IPR001647">
    <property type="entry name" value="HTH_TetR"/>
</dbReference>
<evidence type="ECO:0000256" key="2">
    <source>
        <dbReference type="PROSITE-ProRule" id="PRU00335"/>
    </source>
</evidence>
<evidence type="ECO:0000313" key="4">
    <source>
        <dbReference type="EMBL" id="GHA38244.1"/>
    </source>
</evidence>
<dbReference type="GO" id="GO:0003677">
    <property type="term" value="F:DNA binding"/>
    <property type="evidence" value="ECO:0007669"/>
    <property type="project" value="UniProtKB-UniRule"/>
</dbReference>
<evidence type="ECO:0000259" key="3">
    <source>
        <dbReference type="PROSITE" id="PS50977"/>
    </source>
</evidence>
<proteinExistence type="predicted"/>
<dbReference type="AlphaFoldDB" id="A0A918VYZ3"/>
<comment type="caution">
    <text evidence="4">The sequence shown here is derived from an EMBL/GenBank/DDBJ whole genome shotgun (WGS) entry which is preliminary data.</text>
</comment>
<keyword evidence="5" id="KW-1185">Reference proteome</keyword>
<dbReference type="EMBL" id="BMZE01000005">
    <property type="protein sequence ID" value="GHA38244.1"/>
    <property type="molecule type" value="Genomic_DNA"/>
</dbReference>
<keyword evidence="1 2" id="KW-0238">DNA-binding</keyword>
<reference evidence="4" key="1">
    <citation type="journal article" date="2014" name="Int. J. Syst. Evol. Microbiol.">
        <title>Complete genome sequence of Corynebacterium casei LMG S-19264T (=DSM 44701T), isolated from a smear-ripened cheese.</title>
        <authorList>
            <consortium name="US DOE Joint Genome Institute (JGI-PGF)"/>
            <person name="Walter F."/>
            <person name="Albersmeier A."/>
            <person name="Kalinowski J."/>
            <person name="Ruckert C."/>
        </authorList>
    </citation>
    <scope>NUCLEOTIDE SEQUENCE</scope>
    <source>
        <strain evidence="4">KCTC 32437</strain>
    </source>
</reference>
<sequence>MPKSVSEIRKPEIVQAAMAALKHRGPPLPAYDTIAKEADMSRQLIRHYFPDPEELMLAVCDALAAAYRDCMMRGIIAADKTERLPVFLDFYFNFMSDKGLPKPADDAVYDALFAFSAASPRIRRNLYEQYTLLQHTIAHEVQVSNPQLNQKACRELGFLFVSLMYGHWKMVAALGFSEDYNRVTRQSLDRLIASYNQHYIDPDDIET</sequence>
<feature type="domain" description="HTH tetR-type" evidence="3">
    <location>
        <begin position="7"/>
        <end position="67"/>
    </location>
</feature>
<accession>A0A918VYZ3</accession>
<dbReference type="SUPFAM" id="SSF46689">
    <property type="entry name" value="Homeodomain-like"/>
    <property type="match status" value="1"/>
</dbReference>
<gene>
    <name evidence="4" type="ORF">GCM10007989_37740</name>
</gene>
<dbReference type="RefSeq" id="WP_189427364.1">
    <property type="nucleotide sequence ID" value="NZ_BMZE01000005.1"/>
</dbReference>
<reference evidence="4" key="2">
    <citation type="submission" date="2020-09" db="EMBL/GenBank/DDBJ databases">
        <authorList>
            <person name="Sun Q."/>
            <person name="Kim S."/>
        </authorList>
    </citation>
    <scope>NUCLEOTIDE SEQUENCE</scope>
    <source>
        <strain evidence="4">KCTC 32437</strain>
    </source>
</reference>
<protein>
    <recommendedName>
        <fullName evidence="3">HTH tetR-type domain-containing protein</fullName>
    </recommendedName>
</protein>
<evidence type="ECO:0000313" key="5">
    <source>
        <dbReference type="Proteomes" id="UP000646579"/>
    </source>
</evidence>
<evidence type="ECO:0000256" key="1">
    <source>
        <dbReference type="ARBA" id="ARBA00023125"/>
    </source>
</evidence>
<name>A0A918VYZ3_9HYPH</name>
<dbReference type="PROSITE" id="PS50977">
    <property type="entry name" value="HTH_TETR_2"/>
    <property type="match status" value="1"/>
</dbReference>
<dbReference type="Gene3D" id="1.10.357.10">
    <property type="entry name" value="Tetracycline Repressor, domain 2"/>
    <property type="match status" value="1"/>
</dbReference>